<proteinExistence type="predicted"/>
<evidence type="ECO:0000313" key="7">
    <source>
        <dbReference type="WBParaSite" id="TREG1_21900.2"/>
    </source>
</evidence>
<dbReference type="GO" id="GO:0003924">
    <property type="term" value="F:GTPase activity"/>
    <property type="evidence" value="ECO:0007669"/>
    <property type="project" value="TreeGrafter"/>
</dbReference>
<evidence type="ECO:0000256" key="2">
    <source>
        <dbReference type="ARBA" id="ARBA00040070"/>
    </source>
</evidence>
<organism evidence="5 7">
    <name type="scientific">Trichobilharzia regenti</name>
    <name type="common">Nasal bird schistosome</name>
    <dbReference type="NCBI Taxonomy" id="157069"/>
    <lineage>
        <taxon>Eukaryota</taxon>
        <taxon>Metazoa</taxon>
        <taxon>Spiralia</taxon>
        <taxon>Lophotrochozoa</taxon>
        <taxon>Platyhelminthes</taxon>
        <taxon>Trematoda</taxon>
        <taxon>Digenea</taxon>
        <taxon>Strigeidida</taxon>
        <taxon>Schistosomatoidea</taxon>
        <taxon>Schistosomatidae</taxon>
        <taxon>Trichobilharzia</taxon>
    </lineage>
</organism>
<dbReference type="InterPro" id="IPR007034">
    <property type="entry name" value="BMS1_TSR1_C"/>
</dbReference>
<feature type="compositionally biased region" description="Acidic residues" evidence="3">
    <location>
        <begin position="236"/>
        <end position="251"/>
    </location>
</feature>
<feature type="region of interest" description="Disordered" evidence="3">
    <location>
        <begin position="1"/>
        <end position="34"/>
    </location>
</feature>
<reference evidence="6 7" key="2">
    <citation type="submission" date="2023-11" db="UniProtKB">
        <authorList>
            <consortium name="WormBaseParasite"/>
        </authorList>
    </citation>
    <scope>IDENTIFICATION</scope>
</reference>
<feature type="domain" description="Ribosome biogenesis protein BMS1/TSR1 C-terminal" evidence="4">
    <location>
        <begin position="325"/>
        <end position="471"/>
    </location>
</feature>
<accession>A0AA85J9W4</accession>
<dbReference type="GO" id="GO:0000462">
    <property type="term" value="P:maturation of SSU-rRNA from tricistronic rRNA transcript (SSU-rRNA, 5.8S rRNA, LSU-rRNA)"/>
    <property type="evidence" value="ECO:0007669"/>
    <property type="project" value="TreeGrafter"/>
</dbReference>
<dbReference type="GO" id="GO:0034511">
    <property type="term" value="F:U3 snoRNA binding"/>
    <property type="evidence" value="ECO:0007669"/>
    <property type="project" value="TreeGrafter"/>
</dbReference>
<evidence type="ECO:0000256" key="1">
    <source>
        <dbReference type="ARBA" id="ARBA00037087"/>
    </source>
</evidence>
<reference evidence="5" key="1">
    <citation type="submission" date="2022-06" db="EMBL/GenBank/DDBJ databases">
        <authorList>
            <person name="Berger JAMES D."/>
            <person name="Berger JAMES D."/>
        </authorList>
    </citation>
    <scope>NUCLEOTIDE SEQUENCE [LARGE SCALE GENOMIC DNA]</scope>
</reference>
<dbReference type="WBParaSite" id="TREG1_21900.1">
    <property type="protein sequence ID" value="TREG1_21900.1"/>
    <property type="gene ID" value="TREG1_21900"/>
</dbReference>
<dbReference type="GO" id="GO:0030688">
    <property type="term" value="C:preribosome, small subunit precursor"/>
    <property type="evidence" value="ECO:0007669"/>
    <property type="project" value="TreeGrafter"/>
</dbReference>
<dbReference type="GO" id="GO:0000479">
    <property type="term" value="P:endonucleolytic cleavage of tricistronic rRNA transcript (SSU-rRNA, 5.8S rRNA, LSU-rRNA)"/>
    <property type="evidence" value="ECO:0007669"/>
    <property type="project" value="TreeGrafter"/>
</dbReference>
<sequence>MAGAPHRSGPLKQQNKRHKGTKKQTDKSLKPQRVKKSIKVLNKSQRRLRSKQLRIQKKIEFEFKELKQILECRFPVPESTVHQLNSSSNAMHLLRHIASTSPSSLHVKTKNAKVAGQSAVAHTGARYRSRLLVDSLDLSSKNENGDANAESDVTLCLRGRLLGAPLFLFEELDQCGTVPVGPSVHLTGWGDFPLEEARWVHPNGLKGNWKIADLENSEDFKTRDKSVNSTINMINSDEDSEEDSVSDEMSVDDSQQCVDEDGSDVMEGEPDQLQLEMSDNSDMECASIASHTAHTMAASATSAFSSAQLAKFRAARMEEMFPDEVETPPHIPASERFVKYRGLLRFQGSVWPTEDDILPKYYQNIACFRNYHRNRRTMIRYIEQKLADLQSAHKAGQNLRKYIPSGVDVELILQLASHDLGEKILAHHTLRQSSDAVKPSDLRPHPLIVWSLLPHETRMSVCHFTMSRLSSALRAVSDLMVIANVANKISESSLKESDDSYPIEFGEEASTKIEREDKEIHDALIDHRSKISRKDTDKTVYDPKTPIPPEAEPIKSKDLMLIQVGII</sequence>
<dbReference type="GO" id="GO:0005525">
    <property type="term" value="F:GTP binding"/>
    <property type="evidence" value="ECO:0007669"/>
    <property type="project" value="TreeGrafter"/>
</dbReference>
<evidence type="ECO:0000259" key="4">
    <source>
        <dbReference type="Pfam" id="PF04950"/>
    </source>
</evidence>
<dbReference type="Pfam" id="PF04950">
    <property type="entry name" value="RIBIOP_C"/>
    <property type="match status" value="1"/>
</dbReference>
<keyword evidence="5" id="KW-1185">Reference proteome</keyword>
<dbReference type="AlphaFoldDB" id="A0AA85J9W4"/>
<evidence type="ECO:0000313" key="6">
    <source>
        <dbReference type="WBParaSite" id="TREG1_21900.1"/>
    </source>
</evidence>
<dbReference type="Proteomes" id="UP000050795">
    <property type="component" value="Unassembled WGS sequence"/>
</dbReference>
<dbReference type="InterPro" id="IPR039761">
    <property type="entry name" value="Bms1/Tsr1"/>
</dbReference>
<dbReference type="PANTHER" id="PTHR12858">
    <property type="entry name" value="RIBOSOME BIOGENESIS PROTEIN"/>
    <property type="match status" value="1"/>
</dbReference>
<protein>
    <recommendedName>
        <fullName evidence="2">Pre-rRNA-processing protein TSR1 homolog</fullName>
    </recommendedName>
</protein>
<dbReference type="WBParaSite" id="TREG1_21900.2">
    <property type="protein sequence ID" value="TREG1_21900.2"/>
    <property type="gene ID" value="TREG1_21900"/>
</dbReference>
<name>A0AA85J9W4_TRIRE</name>
<comment type="function">
    <text evidence="1">Required during maturation of the 40S ribosomal subunit in the nucleolus.</text>
</comment>
<evidence type="ECO:0000313" key="5">
    <source>
        <dbReference type="Proteomes" id="UP000050795"/>
    </source>
</evidence>
<feature type="region of interest" description="Disordered" evidence="3">
    <location>
        <begin position="234"/>
        <end position="265"/>
    </location>
</feature>
<dbReference type="PANTHER" id="PTHR12858:SF1">
    <property type="entry name" value="PRE-RRNA-PROCESSING PROTEIN TSR1 HOMOLOG"/>
    <property type="match status" value="1"/>
</dbReference>
<evidence type="ECO:0000256" key="3">
    <source>
        <dbReference type="SAM" id="MobiDB-lite"/>
    </source>
</evidence>